<sequence length="131" mass="14339">MKPDTFGNREVGVDIVDISRIRRSWEQYGDQFLRRVLTESEMEECRKKGNMMASVAARFAAKEAVSKAIGTGLSKGFSWHSIEIGNDETGRPLVRVVDTSLGIDGSCLKLSLSHDGPFAIAFVLLDCSGIS</sequence>
<dbReference type="InterPro" id="IPR037143">
    <property type="entry name" value="4-PPantetheinyl_Trfase_dom_sf"/>
</dbReference>
<dbReference type="NCBIfam" id="TIGR00556">
    <property type="entry name" value="pantethn_trn"/>
    <property type="match status" value="1"/>
</dbReference>
<accession>A0A831SS79</accession>
<gene>
    <name evidence="8 10" type="primary">acpS</name>
    <name evidence="10" type="ORF">ENN50_00720</name>
</gene>
<evidence type="ECO:0000256" key="5">
    <source>
        <dbReference type="ARBA" id="ARBA00022842"/>
    </source>
</evidence>
<feature type="binding site" evidence="8">
    <location>
        <position position="14"/>
    </location>
    <ligand>
        <name>Mg(2+)</name>
        <dbReference type="ChEBI" id="CHEBI:18420"/>
    </ligand>
</feature>
<reference evidence="10" key="1">
    <citation type="journal article" date="2020" name="mSystems">
        <title>Genome- and Community-Level Interaction Insights into Carbon Utilization and Element Cycling Functions of Hydrothermarchaeota in Hydrothermal Sediment.</title>
        <authorList>
            <person name="Zhou Z."/>
            <person name="Liu Y."/>
            <person name="Xu W."/>
            <person name="Pan J."/>
            <person name="Luo Z.H."/>
            <person name="Li M."/>
        </authorList>
    </citation>
    <scope>NUCLEOTIDE SEQUENCE [LARGE SCALE GENOMIC DNA]</scope>
    <source>
        <strain evidence="10">SpSt-1181</strain>
    </source>
</reference>
<dbReference type="NCBIfam" id="TIGR00516">
    <property type="entry name" value="acpS"/>
    <property type="match status" value="1"/>
</dbReference>
<feature type="domain" description="4'-phosphopantetheinyl transferase" evidence="9">
    <location>
        <begin position="11"/>
        <end position="121"/>
    </location>
</feature>
<dbReference type="InterPro" id="IPR004568">
    <property type="entry name" value="Ppantetheine-prot_Trfase_dom"/>
</dbReference>
<organism evidence="10">
    <name type="scientific">Prosthecochloris aestuarii</name>
    <dbReference type="NCBI Taxonomy" id="1102"/>
    <lineage>
        <taxon>Bacteria</taxon>
        <taxon>Pseudomonadati</taxon>
        <taxon>Chlorobiota</taxon>
        <taxon>Chlorobiia</taxon>
        <taxon>Chlorobiales</taxon>
        <taxon>Chlorobiaceae</taxon>
        <taxon>Prosthecochloris</taxon>
    </lineage>
</organism>
<evidence type="ECO:0000259" key="9">
    <source>
        <dbReference type="Pfam" id="PF01648"/>
    </source>
</evidence>
<evidence type="ECO:0000256" key="2">
    <source>
        <dbReference type="ARBA" id="ARBA00022679"/>
    </source>
</evidence>
<evidence type="ECO:0000256" key="1">
    <source>
        <dbReference type="ARBA" id="ARBA00022516"/>
    </source>
</evidence>
<keyword evidence="6 8" id="KW-0443">Lipid metabolism</keyword>
<evidence type="ECO:0000256" key="6">
    <source>
        <dbReference type="ARBA" id="ARBA00023098"/>
    </source>
</evidence>
<evidence type="ECO:0000256" key="8">
    <source>
        <dbReference type="HAMAP-Rule" id="MF_00101"/>
    </source>
</evidence>
<comment type="cofactor">
    <cofactor evidence="8">
        <name>Mg(2+)</name>
        <dbReference type="ChEBI" id="CHEBI:18420"/>
    </cofactor>
</comment>
<comment type="caution">
    <text evidence="10">The sequence shown here is derived from an EMBL/GenBank/DDBJ whole genome shotgun (WGS) entry which is preliminary data.</text>
</comment>
<feature type="binding site" evidence="8">
    <location>
        <position position="63"/>
    </location>
    <ligand>
        <name>Mg(2+)</name>
        <dbReference type="ChEBI" id="CHEBI:18420"/>
    </ligand>
</feature>
<dbReference type="EC" id="2.7.8.7" evidence="8"/>
<comment type="similarity">
    <text evidence="8">Belongs to the P-Pant transferase superfamily. AcpS family.</text>
</comment>
<dbReference type="InterPro" id="IPR002582">
    <property type="entry name" value="ACPS"/>
</dbReference>
<dbReference type="GO" id="GO:0006633">
    <property type="term" value="P:fatty acid biosynthetic process"/>
    <property type="evidence" value="ECO:0007669"/>
    <property type="project" value="UniProtKB-UniRule"/>
</dbReference>
<keyword evidence="5 8" id="KW-0460">Magnesium</keyword>
<dbReference type="Proteomes" id="UP000886335">
    <property type="component" value="Unassembled WGS sequence"/>
</dbReference>
<dbReference type="InterPro" id="IPR008278">
    <property type="entry name" value="4-PPantetheinyl_Trfase_dom"/>
</dbReference>
<dbReference type="Pfam" id="PF01648">
    <property type="entry name" value="ACPS"/>
    <property type="match status" value="1"/>
</dbReference>
<evidence type="ECO:0000313" key="10">
    <source>
        <dbReference type="EMBL" id="HED30223.1"/>
    </source>
</evidence>
<dbReference type="EMBL" id="DSBW01000015">
    <property type="protein sequence ID" value="HED30223.1"/>
    <property type="molecule type" value="Genomic_DNA"/>
</dbReference>
<dbReference type="HAMAP" id="MF_00101">
    <property type="entry name" value="AcpS"/>
    <property type="match status" value="1"/>
</dbReference>
<keyword evidence="7 8" id="KW-0275">Fatty acid biosynthesis</keyword>
<dbReference type="AlphaFoldDB" id="A0A831SS79"/>
<keyword evidence="2 8" id="KW-0808">Transferase</keyword>
<dbReference type="GO" id="GO:0008897">
    <property type="term" value="F:holo-[acyl-carrier-protein] synthase activity"/>
    <property type="evidence" value="ECO:0007669"/>
    <property type="project" value="UniProtKB-UniRule"/>
</dbReference>
<evidence type="ECO:0000256" key="7">
    <source>
        <dbReference type="ARBA" id="ARBA00023160"/>
    </source>
</evidence>
<dbReference type="GO" id="GO:0005737">
    <property type="term" value="C:cytoplasm"/>
    <property type="evidence" value="ECO:0007669"/>
    <property type="project" value="UniProtKB-SubCell"/>
</dbReference>
<name>A0A831SS79_PROAE</name>
<comment type="function">
    <text evidence="8">Transfers the 4'-phosphopantetheine moiety from coenzyme A to a Ser of acyl-carrier-protein.</text>
</comment>
<keyword evidence="3 8" id="KW-0479">Metal-binding</keyword>
<dbReference type="SUPFAM" id="SSF56214">
    <property type="entry name" value="4'-phosphopantetheinyl transferase"/>
    <property type="match status" value="1"/>
</dbReference>
<proteinExistence type="inferred from homology"/>
<comment type="catalytic activity">
    <reaction evidence="8">
        <text>apo-[ACP] + CoA = holo-[ACP] + adenosine 3',5'-bisphosphate + H(+)</text>
        <dbReference type="Rhea" id="RHEA:12068"/>
        <dbReference type="Rhea" id="RHEA-COMP:9685"/>
        <dbReference type="Rhea" id="RHEA-COMP:9690"/>
        <dbReference type="ChEBI" id="CHEBI:15378"/>
        <dbReference type="ChEBI" id="CHEBI:29999"/>
        <dbReference type="ChEBI" id="CHEBI:57287"/>
        <dbReference type="ChEBI" id="CHEBI:58343"/>
        <dbReference type="ChEBI" id="CHEBI:64479"/>
        <dbReference type="EC" id="2.7.8.7"/>
    </reaction>
</comment>
<keyword evidence="1 8" id="KW-0444">Lipid biosynthesis</keyword>
<protein>
    <recommendedName>
        <fullName evidence="8">Holo-[acyl-carrier-protein] synthase</fullName>
        <shortName evidence="8">Holo-ACP synthase</shortName>
        <ecNumber evidence="8">2.7.8.7</ecNumber>
    </recommendedName>
    <alternativeName>
        <fullName evidence="8">4'-phosphopantetheinyl transferase AcpS</fullName>
    </alternativeName>
</protein>
<keyword evidence="4 8" id="KW-0276">Fatty acid metabolism</keyword>
<dbReference type="Gene3D" id="3.90.470.20">
    <property type="entry name" value="4'-phosphopantetheinyl transferase domain"/>
    <property type="match status" value="1"/>
</dbReference>
<dbReference type="GO" id="GO:0000287">
    <property type="term" value="F:magnesium ion binding"/>
    <property type="evidence" value="ECO:0007669"/>
    <property type="project" value="UniProtKB-UniRule"/>
</dbReference>
<evidence type="ECO:0000256" key="4">
    <source>
        <dbReference type="ARBA" id="ARBA00022832"/>
    </source>
</evidence>
<comment type="subcellular location">
    <subcellularLocation>
        <location evidence="8">Cytoplasm</location>
    </subcellularLocation>
</comment>
<evidence type="ECO:0000256" key="3">
    <source>
        <dbReference type="ARBA" id="ARBA00022723"/>
    </source>
</evidence>
<keyword evidence="8" id="KW-0963">Cytoplasm</keyword>